<dbReference type="Pfam" id="PF11193">
    <property type="entry name" value="DUF2812"/>
    <property type="match status" value="1"/>
</dbReference>
<gene>
    <name evidence="2" type="ORF">SAMN05421659_104224</name>
</gene>
<keyword evidence="1" id="KW-0472">Membrane</keyword>
<dbReference type="OrthoDB" id="1650893at2"/>
<dbReference type="InterPro" id="IPR021359">
    <property type="entry name" value="DUF2812"/>
</dbReference>
<feature type="transmembrane region" description="Helical" evidence="1">
    <location>
        <begin position="125"/>
        <end position="143"/>
    </location>
</feature>
<evidence type="ECO:0000313" key="3">
    <source>
        <dbReference type="Proteomes" id="UP000199701"/>
    </source>
</evidence>
<feature type="transmembrane region" description="Helical" evidence="1">
    <location>
        <begin position="155"/>
        <end position="175"/>
    </location>
</feature>
<accession>A0A1I0P7N3</accession>
<dbReference type="EMBL" id="FOJI01000004">
    <property type="protein sequence ID" value="SEW10240.1"/>
    <property type="molecule type" value="Genomic_DNA"/>
</dbReference>
<feature type="transmembrane region" description="Helical" evidence="1">
    <location>
        <begin position="235"/>
        <end position="253"/>
    </location>
</feature>
<feature type="transmembrane region" description="Helical" evidence="1">
    <location>
        <begin position="207"/>
        <end position="229"/>
    </location>
</feature>
<keyword evidence="1" id="KW-1133">Transmembrane helix</keyword>
<dbReference type="STRING" id="99656.SAMN05421659_104224"/>
<proteinExistence type="predicted"/>
<organism evidence="2 3">
    <name type="scientific">[Clostridium] fimetarium</name>
    <dbReference type="NCBI Taxonomy" id="99656"/>
    <lineage>
        <taxon>Bacteria</taxon>
        <taxon>Bacillati</taxon>
        <taxon>Bacillota</taxon>
        <taxon>Clostridia</taxon>
        <taxon>Lachnospirales</taxon>
        <taxon>Lachnospiraceae</taxon>
    </lineage>
</organism>
<name>A0A1I0P7N3_9FIRM</name>
<evidence type="ECO:0000313" key="2">
    <source>
        <dbReference type="EMBL" id="SEW10240.1"/>
    </source>
</evidence>
<keyword evidence="3" id="KW-1185">Reference proteome</keyword>
<dbReference type="AlphaFoldDB" id="A0A1I0P7N3"/>
<feature type="transmembrane region" description="Helical" evidence="1">
    <location>
        <begin position="274"/>
        <end position="296"/>
    </location>
</feature>
<evidence type="ECO:0008006" key="4">
    <source>
        <dbReference type="Google" id="ProtNLM"/>
    </source>
</evidence>
<sequence length="453" mass="51910">MRNDNILKKQVRMMPDNLEATKKELEDLAARGWMLVEKEGNKFVFKKIEGKTLNFAVEIFDKASNYDTFPNEHNMEYIEFCEKAGWNFICAAGKIQIFYSEDLNLTPIETDDNMKFDVICKMSRTTLWIGSVLLPIIGFLNLVMSITVNRNSVELSFAALSTVVIWLLCILMAMTRTIRWVLWKKRCKKSVELGDGIIPRKYMTIKAGYFMIGTIFGIWSVGGLVAWIMLGQLEAAGIGFLWLVVLAMFPLINGISKIAQKKKLKSSDNAIAQFVIPFVFLLFFIVIWSMFIISGMNRKATNENEIPLTLSAIGIETNIEANIEANGNENNTDHNNDGKFLMSLDYYSESSRAGATDDREIKYYIYRTDFPIIYNRLMKDAKTGVFRTYGIMYDFDLATSVEGLKADKAWYYEENGHHYLFEYDGMIIKLDSNFAFNKEQLKTADTIFDSLVK</sequence>
<dbReference type="Proteomes" id="UP000199701">
    <property type="component" value="Unassembled WGS sequence"/>
</dbReference>
<keyword evidence="1" id="KW-0812">Transmembrane</keyword>
<protein>
    <recommendedName>
        <fullName evidence="4">DUF2812 domain-containing protein</fullName>
    </recommendedName>
</protein>
<dbReference type="RefSeq" id="WP_092452087.1">
    <property type="nucleotide sequence ID" value="NZ_FOJI01000004.1"/>
</dbReference>
<evidence type="ECO:0000256" key="1">
    <source>
        <dbReference type="SAM" id="Phobius"/>
    </source>
</evidence>
<reference evidence="2 3" key="1">
    <citation type="submission" date="2016-10" db="EMBL/GenBank/DDBJ databases">
        <authorList>
            <person name="de Groot N.N."/>
        </authorList>
    </citation>
    <scope>NUCLEOTIDE SEQUENCE [LARGE SCALE GENOMIC DNA]</scope>
    <source>
        <strain evidence="2 3">DSM 9179</strain>
    </source>
</reference>